<dbReference type="PANTHER" id="PTHR42759:SF5">
    <property type="entry name" value="METHANOL DEHYDROGENASE REGULATOR"/>
    <property type="match status" value="1"/>
</dbReference>
<protein>
    <submittedName>
        <fullName evidence="3">MoxR family ATPase</fullName>
    </submittedName>
</protein>
<dbReference type="InterPro" id="IPR027417">
    <property type="entry name" value="P-loop_NTPase"/>
</dbReference>
<dbReference type="Pfam" id="PF17863">
    <property type="entry name" value="AAA_lid_2"/>
    <property type="match status" value="1"/>
</dbReference>
<dbReference type="InterPro" id="IPR011703">
    <property type="entry name" value="ATPase_AAA-3"/>
</dbReference>
<dbReference type="InterPro" id="IPR050764">
    <property type="entry name" value="CbbQ/NirQ/NorQ/GpvN"/>
</dbReference>
<evidence type="ECO:0000259" key="2">
    <source>
        <dbReference type="Pfam" id="PF17863"/>
    </source>
</evidence>
<sequence length="324" mass="34700">MTITTDQAAWFADSFVTLTDNVGQALLGKAPVIRLALTCLLAEGHLLLEDAPGTGKTALARAMAATVQGSHSRIQFTPDLLPSDITGTTVYDQAQARWEFHKGPIFASIVLADEINRASPKTQSALLEVMEEGHVTVDGTSYDAGRPFMVIATQNPIEQAGTYRLPEAQLDRFLMKTSVGYPDRASAVQVLAGSASPDRARSLQPMISTSAVAEMADLVKANHVDDAVLDYVQRLTEATRDDSDTTLGVSTRGSISMVRAARVWAAARGRNYVLPDDIKELALPVWGHRIIMSPEAEFAGATTAAVVARVLDRVEAPMLRGAGV</sequence>
<evidence type="ECO:0000313" key="4">
    <source>
        <dbReference type="Proteomes" id="UP000293291"/>
    </source>
</evidence>
<keyword evidence="4" id="KW-1185">Reference proteome</keyword>
<evidence type="ECO:0000313" key="3">
    <source>
        <dbReference type="EMBL" id="RYC00334.1"/>
    </source>
</evidence>
<dbReference type="GO" id="GO:0005524">
    <property type="term" value="F:ATP binding"/>
    <property type="evidence" value="ECO:0007669"/>
    <property type="project" value="InterPro"/>
</dbReference>
<reference evidence="3 4" key="1">
    <citation type="submission" date="2019-01" db="EMBL/GenBank/DDBJ databases">
        <title>Novel species of Nocardioides.</title>
        <authorList>
            <person name="Liu Q."/>
            <person name="Xin Y.-H."/>
        </authorList>
    </citation>
    <scope>NUCLEOTIDE SEQUENCE [LARGE SCALE GENOMIC DNA]</scope>
    <source>
        <strain evidence="3 4">CGMCC 4.6875</strain>
    </source>
</reference>
<dbReference type="Gene3D" id="1.10.8.80">
    <property type="entry name" value="Magnesium chelatase subunit I, C-Terminal domain"/>
    <property type="match status" value="1"/>
</dbReference>
<dbReference type="PIRSF" id="PIRSF002849">
    <property type="entry name" value="AAA_ATPase_chaperone_MoxR_prd"/>
    <property type="match status" value="1"/>
</dbReference>
<dbReference type="Gene3D" id="3.40.50.300">
    <property type="entry name" value="P-loop containing nucleotide triphosphate hydrolases"/>
    <property type="match status" value="1"/>
</dbReference>
<name>A0A4Q2SD76_9ACTN</name>
<dbReference type="GO" id="GO:0016887">
    <property type="term" value="F:ATP hydrolysis activity"/>
    <property type="evidence" value="ECO:0007669"/>
    <property type="project" value="InterPro"/>
</dbReference>
<comment type="caution">
    <text evidence="3">The sequence shown here is derived from an EMBL/GenBank/DDBJ whole genome shotgun (WGS) entry which is preliminary data.</text>
</comment>
<dbReference type="InterPro" id="IPR041628">
    <property type="entry name" value="ChlI/MoxR_AAA_lid"/>
</dbReference>
<dbReference type="PANTHER" id="PTHR42759">
    <property type="entry name" value="MOXR FAMILY PROTEIN"/>
    <property type="match status" value="1"/>
</dbReference>
<evidence type="ECO:0000259" key="1">
    <source>
        <dbReference type="Pfam" id="PF07726"/>
    </source>
</evidence>
<dbReference type="CDD" id="cd00009">
    <property type="entry name" value="AAA"/>
    <property type="match status" value="1"/>
</dbReference>
<accession>A0A4Q2SD76</accession>
<organism evidence="3 4">
    <name type="scientific">Nocardioides ganghwensis</name>
    <dbReference type="NCBI Taxonomy" id="252230"/>
    <lineage>
        <taxon>Bacteria</taxon>
        <taxon>Bacillati</taxon>
        <taxon>Actinomycetota</taxon>
        <taxon>Actinomycetes</taxon>
        <taxon>Propionibacteriales</taxon>
        <taxon>Nocardioidaceae</taxon>
        <taxon>Nocardioides</taxon>
    </lineage>
</organism>
<feature type="domain" description="ChlI/MoxR AAA lid" evidence="2">
    <location>
        <begin position="238"/>
        <end position="308"/>
    </location>
</feature>
<proteinExistence type="predicted"/>
<dbReference type="EMBL" id="SDWU01000015">
    <property type="protein sequence ID" value="RYC00334.1"/>
    <property type="molecule type" value="Genomic_DNA"/>
</dbReference>
<dbReference type="AlphaFoldDB" id="A0A4Q2SD76"/>
<feature type="domain" description="ATPase AAA-3" evidence="1">
    <location>
        <begin position="45"/>
        <end position="175"/>
    </location>
</feature>
<dbReference type="OrthoDB" id="9808397at2"/>
<dbReference type="Pfam" id="PF07726">
    <property type="entry name" value="AAA_3"/>
    <property type="match status" value="1"/>
</dbReference>
<dbReference type="SUPFAM" id="SSF52540">
    <property type="entry name" value="P-loop containing nucleoside triphosphate hydrolases"/>
    <property type="match status" value="1"/>
</dbReference>
<gene>
    <name evidence="3" type="ORF">EUA07_14480</name>
</gene>
<dbReference type="RefSeq" id="WP_129455883.1">
    <property type="nucleotide sequence ID" value="NZ_JACXYX010000016.1"/>
</dbReference>
<dbReference type="Proteomes" id="UP000293291">
    <property type="component" value="Unassembled WGS sequence"/>
</dbReference>